<comment type="similarity">
    <text evidence="7">Belongs to the gmhB family.</text>
</comment>
<evidence type="ECO:0000256" key="4">
    <source>
        <dbReference type="ARBA" id="ARBA00022801"/>
    </source>
</evidence>
<feature type="region of interest" description="Disordered" evidence="11">
    <location>
        <begin position="1"/>
        <end position="31"/>
    </location>
</feature>
<dbReference type="EMBL" id="JACHMN010000002">
    <property type="protein sequence ID" value="MBB5868332.1"/>
    <property type="molecule type" value="Genomic_DNA"/>
</dbReference>
<dbReference type="NCBIfam" id="TIGR01656">
    <property type="entry name" value="Histidinol-ppas"/>
    <property type="match status" value="1"/>
</dbReference>
<dbReference type="GO" id="GO:0005975">
    <property type="term" value="P:carbohydrate metabolic process"/>
    <property type="evidence" value="ECO:0007669"/>
    <property type="project" value="InterPro"/>
</dbReference>
<dbReference type="PANTHER" id="PTHR42891:SF1">
    <property type="entry name" value="D-GLYCERO-BETA-D-MANNO-HEPTOSE-1,7-BISPHOSPHATE 7-PHOSPHATASE"/>
    <property type="match status" value="1"/>
</dbReference>
<dbReference type="Pfam" id="PF13242">
    <property type="entry name" value="Hydrolase_like"/>
    <property type="match status" value="1"/>
</dbReference>
<comment type="cofactor">
    <cofactor evidence="10">
        <name>Mg(2+)</name>
        <dbReference type="ChEBI" id="CHEBI:18420"/>
    </cofactor>
</comment>
<organism evidence="12 13">
    <name type="scientific">Allocatelliglobosispora scoriae</name>
    <dbReference type="NCBI Taxonomy" id="643052"/>
    <lineage>
        <taxon>Bacteria</taxon>
        <taxon>Bacillati</taxon>
        <taxon>Actinomycetota</taxon>
        <taxon>Actinomycetes</taxon>
        <taxon>Micromonosporales</taxon>
        <taxon>Micromonosporaceae</taxon>
        <taxon>Allocatelliglobosispora</taxon>
    </lineage>
</organism>
<feature type="binding site" evidence="10">
    <location>
        <position position="91"/>
    </location>
    <ligand>
        <name>Zn(2+)</name>
        <dbReference type="ChEBI" id="CHEBI:29105"/>
    </ligand>
</feature>
<comment type="caution">
    <text evidence="12">The sequence shown here is derived from an EMBL/GenBank/DDBJ whole genome shotgun (WGS) entry which is preliminary data.</text>
</comment>
<evidence type="ECO:0000256" key="6">
    <source>
        <dbReference type="ARBA" id="ARBA00031828"/>
    </source>
</evidence>
<dbReference type="EC" id="3.1.3.-" evidence="7"/>
<feature type="binding site" evidence="10">
    <location>
        <position position="6"/>
    </location>
    <ligand>
        <name>Mg(2+)</name>
        <dbReference type="ChEBI" id="CHEBI:18420"/>
    </ligand>
</feature>
<keyword evidence="10" id="KW-0862">Zinc</keyword>
<evidence type="ECO:0000256" key="5">
    <source>
        <dbReference type="ARBA" id="ARBA00023277"/>
    </source>
</evidence>
<gene>
    <name evidence="12" type="ORF">F4553_001711</name>
</gene>
<protein>
    <recommendedName>
        <fullName evidence="6 7">D,D-heptose 1,7-bisphosphate phosphatase</fullName>
        <ecNumber evidence="7">3.1.3.-</ecNumber>
    </recommendedName>
</protein>
<feature type="compositionally biased region" description="Basic and acidic residues" evidence="11">
    <location>
        <begin position="1"/>
        <end position="19"/>
    </location>
</feature>
<evidence type="ECO:0000256" key="2">
    <source>
        <dbReference type="ARBA" id="ARBA00022490"/>
    </source>
</evidence>
<feature type="site" description="Stabilizes the phosphoryl group" evidence="9">
    <location>
        <position position="52"/>
    </location>
</feature>
<dbReference type="SUPFAM" id="SSF56784">
    <property type="entry name" value="HAD-like"/>
    <property type="match status" value="1"/>
</dbReference>
<keyword evidence="10" id="KW-0460">Magnesium</keyword>
<evidence type="ECO:0000256" key="9">
    <source>
        <dbReference type="PIRSR" id="PIRSR004682-3"/>
    </source>
</evidence>
<feature type="binding site" evidence="10">
    <location>
        <position position="93"/>
    </location>
    <ligand>
        <name>Zn(2+)</name>
        <dbReference type="ChEBI" id="CHEBI:29105"/>
    </ligand>
</feature>
<evidence type="ECO:0000256" key="1">
    <source>
        <dbReference type="ARBA" id="ARBA00004496"/>
    </source>
</evidence>
<evidence type="ECO:0000256" key="11">
    <source>
        <dbReference type="SAM" id="MobiDB-lite"/>
    </source>
</evidence>
<accession>A0A841BNL3</accession>
<feature type="binding site" evidence="10">
    <location>
        <position position="4"/>
    </location>
    <ligand>
        <name>Mg(2+)</name>
        <dbReference type="ChEBI" id="CHEBI:18420"/>
    </ligand>
</feature>
<feature type="active site" description="Nucleophile" evidence="8">
    <location>
        <position position="4"/>
    </location>
</feature>
<evidence type="ECO:0000256" key="10">
    <source>
        <dbReference type="PIRSR" id="PIRSR004682-4"/>
    </source>
</evidence>
<feature type="binding site" evidence="10">
    <location>
        <position position="85"/>
    </location>
    <ligand>
        <name>Zn(2+)</name>
        <dbReference type="ChEBI" id="CHEBI:29105"/>
    </ligand>
</feature>
<evidence type="ECO:0000256" key="7">
    <source>
        <dbReference type="PIRNR" id="PIRNR004682"/>
    </source>
</evidence>
<dbReference type="GO" id="GO:0016791">
    <property type="term" value="F:phosphatase activity"/>
    <property type="evidence" value="ECO:0007669"/>
    <property type="project" value="InterPro"/>
</dbReference>
<evidence type="ECO:0000256" key="8">
    <source>
        <dbReference type="PIRSR" id="PIRSR004682-1"/>
    </source>
</evidence>
<name>A0A841BNL3_9ACTN</name>
<feature type="active site" description="Proton donor" evidence="8">
    <location>
        <position position="6"/>
    </location>
</feature>
<evidence type="ECO:0000313" key="12">
    <source>
        <dbReference type="EMBL" id="MBB5868332.1"/>
    </source>
</evidence>
<feature type="binding site" evidence="10">
    <location>
        <position position="83"/>
    </location>
    <ligand>
        <name>Zn(2+)</name>
        <dbReference type="ChEBI" id="CHEBI:29105"/>
    </ligand>
</feature>
<proteinExistence type="inferred from homology"/>
<dbReference type="InterPro" id="IPR006543">
    <property type="entry name" value="Histidinol-phos"/>
</dbReference>
<dbReference type="PANTHER" id="PTHR42891">
    <property type="entry name" value="D-GLYCERO-BETA-D-MANNO-HEPTOSE-1,7-BISPHOSPHATE 7-PHOSPHATASE"/>
    <property type="match status" value="1"/>
</dbReference>
<comment type="subcellular location">
    <subcellularLocation>
        <location evidence="1 7">Cytoplasm</location>
    </subcellularLocation>
</comment>
<dbReference type="GO" id="GO:0046872">
    <property type="term" value="F:metal ion binding"/>
    <property type="evidence" value="ECO:0007669"/>
    <property type="project" value="UniProtKB-KW"/>
</dbReference>
<dbReference type="InterPro" id="IPR023214">
    <property type="entry name" value="HAD_sf"/>
</dbReference>
<sequence length="173" mass="18554">MFFDRDGTLNAHVPRDGRRSSPRGTGEWRPLPGGAEAIASLREAGAHIAVVTNQPDLARGLLSWDVLDDLHGQLAGVDAAYTCPHTAAQRCRCRKPSSYWLRRAARELSVSLADSYLVGDRPTDAQAGLNAGLTAVLLVHSARTSGIPGLLYAPDLTSAAAAILRHRSHPQHH</sequence>
<reference evidence="12 13" key="1">
    <citation type="submission" date="2020-08" db="EMBL/GenBank/DDBJ databases">
        <title>Sequencing the genomes of 1000 actinobacteria strains.</title>
        <authorList>
            <person name="Klenk H.-P."/>
        </authorList>
    </citation>
    <scope>NUCLEOTIDE SEQUENCE [LARGE SCALE GENOMIC DNA]</scope>
    <source>
        <strain evidence="12 13">DSM 45362</strain>
    </source>
</reference>
<dbReference type="AlphaFoldDB" id="A0A841BNL3"/>
<dbReference type="NCBIfam" id="TIGR01662">
    <property type="entry name" value="HAD-SF-IIIA"/>
    <property type="match status" value="1"/>
</dbReference>
<keyword evidence="13" id="KW-1185">Reference proteome</keyword>
<keyword evidence="2 7" id="KW-0963">Cytoplasm</keyword>
<keyword evidence="4 7" id="KW-0378">Hydrolase</keyword>
<dbReference type="Proteomes" id="UP000587527">
    <property type="component" value="Unassembled WGS sequence"/>
</dbReference>
<dbReference type="InterPro" id="IPR004446">
    <property type="entry name" value="Heptose_bisP_phosphatase"/>
</dbReference>
<dbReference type="RefSeq" id="WP_184834189.1">
    <property type="nucleotide sequence ID" value="NZ_JACHMN010000002.1"/>
</dbReference>
<keyword evidence="5 7" id="KW-0119">Carbohydrate metabolism</keyword>
<dbReference type="InterPro" id="IPR006549">
    <property type="entry name" value="HAD-SF_hydro_IIIA"/>
</dbReference>
<feature type="site" description="Contributes to substrate recognition" evidence="9">
    <location>
        <position position="94"/>
    </location>
</feature>
<dbReference type="Gene3D" id="3.40.50.1000">
    <property type="entry name" value="HAD superfamily/HAD-like"/>
    <property type="match status" value="1"/>
</dbReference>
<evidence type="ECO:0000256" key="3">
    <source>
        <dbReference type="ARBA" id="ARBA00022723"/>
    </source>
</evidence>
<evidence type="ECO:0000313" key="13">
    <source>
        <dbReference type="Proteomes" id="UP000587527"/>
    </source>
</evidence>
<dbReference type="PIRSF" id="PIRSF004682">
    <property type="entry name" value="GmhB"/>
    <property type="match status" value="1"/>
</dbReference>
<comment type="cofactor">
    <cofactor evidence="10">
        <name>Zn(2+)</name>
        <dbReference type="ChEBI" id="CHEBI:29105"/>
    </cofactor>
</comment>
<keyword evidence="3 10" id="KW-0479">Metal-binding</keyword>
<feature type="binding site" evidence="10">
    <location>
        <position position="120"/>
    </location>
    <ligand>
        <name>Mg(2+)</name>
        <dbReference type="ChEBI" id="CHEBI:18420"/>
    </ligand>
</feature>
<dbReference type="InterPro" id="IPR036412">
    <property type="entry name" value="HAD-like_sf"/>
</dbReference>
<dbReference type="GO" id="GO:0005737">
    <property type="term" value="C:cytoplasm"/>
    <property type="evidence" value="ECO:0007669"/>
    <property type="project" value="UniProtKB-SubCell"/>
</dbReference>
<feature type="site" description="Stabilizes the phosphoryl group" evidence="9">
    <location>
        <position position="95"/>
    </location>
</feature>